<dbReference type="GO" id="GO:0005886">
    <property type="term" value="C:plasma membrane"/>
    <property type="evidence" value="ECO:0007669"/>
    <property type="project" value="UniProtKB-SubCell"/>
</dbReference>
<evidence type="ECO:0000256" key="2">
    <source>
        <dbReference type="ARBA" id="ARBA00022475"/>
    </source>
</evidence>
<gene>
    <name evidence="8" type="ORF">RJ41_08495</name>
</gene>
<comment type="subcellular location">
    <subcellularLocation>
        <location evidence="6">Cell inner membrane</location>
        <topology evidence="6">Multi-pass membrane protein</topology>
    </subcellularLocation>
    <subcellularLocation>
        <location evidence="1">Cell membrane</location>
        <topology evidence="1">Multi-pass membrane protein</topology>
    </subcellularLocation>
</comment>
<comment type="similarity">
    <text evidence="6">Belongs to the MscS (TC 1.A.23) family.</text>
</comment>
<feature type="domain" description="Mechanosensitive ion channel MscS" evidence="7">
    <location>
        <begin position="109"/>
        <end position="170"/>
    </location>
</feature>
<dbReference type="RefSeq" id="WP_039219350.1">
    <property type="nucleotide sequence ID" value="NZ_JWLW01000013.1"/>
</dbReference>
<evidence type="ECO:0000256" key="1">
    <source>
        <dbReference type="ARBA" id="ARBA00004651"/>
    </source>
</evidence>
<keyword evidence="6" id="KW-0997">Cell inner membrane</keyword>
<dbReference type="InterPro" id="IPR010920">
    <property type="entry name" value="LSM_dom_sf"/>
</dbReference>
<dbReference type="SUPFAM" id="SSF82689">
    <property type="entry name" value="Mechanosensitive channel protein MscS (YggB), C-terminal domain"/>
    <property type="match status" value="1"/>
</dbReference>
<comment type="subunit">
    <text evidence="6">Homoheptamer.</text>
</comment>
<feature type="transmembrane region" description="Helical" evidence="6">
    <location>
        <begin position="90"/>
        <end position="119"/>
    </location>
</feature>
<evidence type="ECO:0000313" key="9">
    <source>
        <dbReference type="Proteomes" id="UP000031197"/>
    </source>
</evidence>
<keyword evidence="6" id="KW-0813">Transport</keyword>
<dbReference type="Gene3D" id="2.30.30.60">
    <property type="match status" value="1"/>
</dbReference>
<keyword evidence="4 6" id="KW-1133">Transmembrane helix</keyword>
<organism evidence="8 9">
    <name type="scientific">Alteromonas marina</name>
    <dbReference type="NCBI Taxonomy" id="203795"/>
    <lineage>
        <taxon>Bacteria</taxon>
        <taxon>Pseudomonadati</taxon>
        <taxon>Pseudomonadota</taxon>
        <taxon>Gammaproteobacteria</taxon>
        <taxon>Alteromonadales</taxon>
        <taxon>Alteromonadaceae</taxon>
        <taxon>Alteromonas/Salinimonas group</taxon>
        <taxon>Alteromonas</taxon>
    </lineage>
</organism>
<comment type="caution">
    <text evidence="8">The sequence shown here is derived from an EMBL/GenBank/DDBJ whole genome shotgun (WGS) entry which is preliminary data.</text>
</comment>
<keyword evidence="3 6" id="KW-0812">Transmembrane</keyword>
<dbReference type="PANTHER" id="PTHR30221:SF18">
    <property type="entry name" value="SLL0590 PROTEIN"/>
    <property type="match status" value="1"/>
</dbReference>
<proteinExistence type="inferred from homology"/>
<keyword evidence="9" id="KW-1185">Reference proteome</keyword>
<dbReference type="Proteomes" id="UP000031197">
    <property type="component" value="Unassembled WGS sequence"/>
</dbReference>
<protein>
    <recommendedName>
        <fullName evidence="6">Small-conductance mechanosensitive channel</fullName>
    </recommendedName>
</protein>
<dbReference type="InterPro" id="IPR045275">
    <property type="entry name" value="MscS_archaea/bacteria_type"/>
</dbReference>
<dbReference type="InterPro" id="IPR006685">
    <property type="entry name" value="MscS_channel_2nd"/>
</dbReference>
<keyword evidence="2" id="KW-1003">Cell membrane</keyword>
<dbReference type="OrthoDB" id="9780668at2"/>
<accession>A0A0B3YGZ5</accession>
<keyword evidence="5 6" id="KW-0472">Membrane</keyword>
<dbReference type="EMBL" id="JWLW01000013">
    <property type="protein sequence ID" value="KHT53717.1"/>
    <property type="molecule type" value="Genomic_DNA"/>
</dbReference>
<evidence type="ECO:0000256" key="6">
    <source>
        <dbReference type="RuleBase" id="RU369025"/>
    </source>
</evidence>
<dbReference type="GO" id="GO:0008381">
    <property type="term" value="F:mechanosensitive monoatomic ion channel activity"/>
    <property type="evidence" value="ECO:0007669"/>
    <property type="project" value="InterPro"/>
</dbReference>
<sequence length="356" mass="38473">MNTTNTSGATQTSLVDSVLSALFPFVPLLIAIVLVIGTLIALHYLLLAKQSHLTSEQKLPRQVGMLVLTIIGAVVIAMTLPVSESTRNQVIALIGVLISGVIAFSSTTMVGNLMAGIVLRVNRPFKVGDFIKVEGYSGRVTEMGLLDVEIQTESRELIAFANTLMVNSPVSVTRASGAIVSVDISLGYDIHHSIIEKHLLIAAENAQLSEPFLQVVGLGDFSVSYRISGLLTEVKSLLSARSRLHKAVLDVLHNADIEIVSPSFMNQRPQPDGLKMIAKSPGHTKQEEASPEDVIFDKAEEAEQKEKSKETLMQTIADIDTKIAECDGENRDELKHQKATAEAQLAALVKTKNEEG</sequence>
<dbReference type="InterPro" id="IPR011066">
    <property type="entry name" value="MscS_channel_C_sf"/>
</dbReference>
<evidence type="ECO:0000313" key="8">
    <source>
        <dbReference type="EMBL" id="KHT53717.1"/>
    </source>
</evidence>
<dbReference type="SUPFAM" id="SSF50182">
    <property type="entry name" value="Sm-like ribonucleoproteins"/>
    <property type="match status" value="1"/>
</dbReference>
<comment type="function">
    <text evidence="6">Mechanosensitive channel that participates in the regulation of osmotic pressure changes within the cell, opening in response to stretch forces in the membrane lipid bilayer, without the need for other proteins. Contributes to normal resistance to hypoosmotic shock. Forms an ion channel of 1.0 nanosiemens conductance with a slight preference for anions.</text>
</comment>
<reference evidence="8 9" key="1">
    <citation type="submission" date="2014-12" db="EMBL/GenBank/DDBJ databases">
        <title>Genome sequencing of Alteromonas marina AD001.</title>
        <authorList>
            <person name="Adrian T.G.S."/>
            <person name="Chan K.G."/>
        </authorList>
    </citation>
    <scope>NUCLEOTIDE SEQUENCE [LARGE SCALE GENOMIC DNA]</scope>
    <source>
        <strain evidence="8 9">AD001</strain>
    </source>
</reference>
<evidence type="ECO:0000256" key="3">
    <source>
        <dbReference type="ARBA" id="ARBA00022692"/>
    </source>
</evidence>
<comment type="caution">
    <text evidence="6">Lacks conserved residue(s) required for the propagation of feature annotation.</text>
</comment>
<name>A0A0B3YGZ5_9ALTE</name>
<feature type="transmembrane region" description="Helical" evidence="6">
    <location>
        <begin position="22"/>
        <end position="47"/>
    </location>
</feature>
<dbReference type="PANTHER" id="PTHR30221">
    <property type="entry name" value="SMALL-CONDUCTANCE MECHANOSENSITIVE CHANNEL"/>
    <property type="match status" value="1"/>
</dbReference>
<dbReference type="InterPro" id="IPR023408">
    <property type="entry name" value="MscS_beta-dom_sf"/>
</dbReference>
<dbReference type="AlphaFoldDB" id="A0A0B3YGZ5"/>
<evidence type="ECO:0000259" key="7">
    <source>
        <dbReference type="Pfam" id="PF00924"/>
    </source>
</evidence>
<feature type="transmembrane region" description="Helical" evidence="6">
    <location>
        <begin position="59"/>
        <end position="78"/>
    </location>
</feature>
<evidence type="ECO:0000256" key="4">
    <source>
        <dbReference type="ARBA" id="ARBA00022989"/>
    </source>
</evidence>
<keyword evidence="6" id="KW-0407">Ion channel</keyword>
<dbReference type="Pfam" id="PF00924">
    <property type="entry name" value="MS_channel_2nd"/>
    <property type="match status" value="1"/>
</dbReference>
<keyword evidence="6" id="KW-0406">Ion transport</keyword>
<evidence type="ECO:0000256" key="5">
    <source>
        <dbReference type="ARBA" id="ARBA00023136"/>
    </source>
</evidence>